<comment type="caution">
    <text evidence="5">The sequence shown here is derived from an EMBL/GenBank/DDBJ whole genome shotgun (WGS) entry which is preliminary data.</text>
</comment>
<keyword evidence="2 3" id="KW-0378">Hydrolase</keyword>
<comment type="cofactor">
    <cofactor evidence="1">
        <name>Mg(2+)</name>
        <dbReference type="ChEBI" id="CHEBI:18420"/>
    </cofactor>
</comment>
<dbReference type="PANTHER" id="PTHR43046">
    <property type="entry name" value="GDP-MANNOSE MANNOSYL HYDROLASE"/>
    <property type="match status" value="1"/>
</dbReference>
<dbReference type="SUPFAM" id="SSF55811">
    <property type="entry name" value="Nudix"/>
    <property type="match status" value="1"/>
</dbReference>
<organism evidence="5 6">
    <name type="scientific">Devosia nanyangense</name>
    <dbReference type="NCBI Taxonomy" id="1228055"/>
    <lineage>
        <taxon>Bacteria</taxon>
        <taxon>Pseudomonadati</taxon>
        <taxon>Pseudomonadota</taxon>
        <taxon>Alphaproteobacteria</taxon>
        <taxon>Hyphomicrobiales</taxon>
        <taxon>Devosiaceae</taxon>
        <taxon>Devosia</taxon>
    </lineage>
</organism>
<dbReference type="PANTHER" id="PTHR43046:SF14">
    <property type="entry name" value="MUTT_NUDIX FAMILY PROTEIN"/>
    <property type="match status" value="1"/>
</dbReference>
<dbReference type="CDD" id="cd04673">
    <property type="entry name" value="NUDIX_ADPRase"/>
    <property type="match status" value="1"/>
</dbReference>
<dbReference type="PROSITE" id="PS00893">
    <property type="entry name" value="NUDIX_BOX"/>
    <property type="match status" value="1"/>
</dbReference>
<feature type="domain" description="Nudix hydrolase" evidence="4">
    <location>
        <begin position="1"/>
        <end position="123"/>
    </location>
</feature>
<dbReference type="InterPro" id="IPR015797">
    <property type="entry name" value="NUDIX_hydrolase-like_dom_sf"/>
</dbReference>
<name>A0A933NZV4_9HYPH</name>
<dbReference type="Pfam" id="PF00293">
    <property type="entry name" value="NUDIX"/>
    <property type="match status" value="1"/>
</dbReference>
<evidence type="ECO:0000313" key="6">
    <source>
        <dbReference type="Proteomes" id="UP000782610"/>
    </source>
</evidence>
<dbReference type="EMBL" id="JACRAF010000039">
    <property type="protein sequence ID" value="MBI4922927.1"/>
    <property type="molecule type" value="Genomic_DNA"/>
</dbReference>
<evidence type="ECO:0000256" key="2">
    <source>
        <dbReference type="ARBA" id="ARBA00022801"/>
    </source>
</evidence>
<dbReference type="Proteomes" id="UP000782610">
    <property type="component" value="Unassembled WGS sequence"/>
</dbReference>
<reference evidence="5" key="1">
    <citation type="submission" date="2020-07" db="EMBL/GenBank/DDBJ databases">
        <title>Huge and variable diversity of episymbiotic CPR bacteria and DPANN archaea in groundwater ecosystems.</title>
        <authorList>
            <person name="He C.Y."/>
            <person name="Keren R."/>
            <person name="Whittaker M."/>
            <person name="Farag I.F."/>
            <person name="Doudna J."/>
            <person name="Cate J.H.D."/>
            <person name="Banfield J.F."/>
        </authorList>
    </citation>
    <scope>NUCLEOTIDE SEQUENCE</scope>
    <source>
        <strain evidence="5">NC_groundwater_1586_Pr3_B-0.1um_66_15</strain>
    </source>
</reference>
<evidence type="ECO:0000259" key="4">
    <source>
        <dbReference type="PROSITE" id="PS51462"/>
    </source>
</evidence>
<evidence type="ECO:0000256" key="1">
    <source>
        <dbReference type="ARBA" id="ARBA00001946"/>
    </source>
</evidence>
<sequence>MTPFAASVALLRRHDVLLIQRNRPPSEGLWTLPGGRLEPGETAEQCAVREVKEELGLSVFALRPVTVLQVRRFRLQVFATQALEGEIVPDAAEVRDWRWVKPGQLGGLRTTPDLGDVLERAFRMFDRT</sequence>
<dbReference type="Gene3D" id="3.90.79.10">
    <property type="entry name" value="Nucleoside Triphosphate Pyrophosphohydrolase"/>
    <property type="match status" value="1"/>
</dbReference>
<accession>A0A933NZV4</accession>
<dbReference type="GO" id="GO:0016787">
    <property type="term" value="F:hydrolase activity"/>
    <property type="evidence" value="ECO:0007669"/>
    <property type="project" value="UniProtKB-KW"/>
</dbReference>
<evidence type="ECO:0000256" key="3">
    <source>
        <dbReference type="RuleBase" id="RU003476"/>
    </source>
</evidence>
<evidence type="ECO:0000313" key="5">
    <source>
        <dbReference type="EMBL" id="MBI4922927.1"/>
    </source>
</evidence>
<dbReference type="InterPro" id="IPR020084">
    <property type="entry name" value="NUDIX_hydrolase_CS"/>
</dbReference>
<comment type="similarity">
    <text evidence="3">Belongs to the Nudix hydrolase family.</text>
</comment>
<dbReference type="AlphaFoldDB" id="A0A933NZV4"/>
<dbReference type="PROSITE" id="PS51462">
    <property type="entry name" value="NUDIX"/>
    <property type="match status" value="1"/>
</dbReference>
<dbReference type="InterPro" id="IPR000086">
    <property type="entry name" value="NUDIX_hydrolase_dom"/>
</dbReference>
<dbReference type="PRINTS" id="PR00502">
    <property type="entry name" value="NUDIXFAMILY"/>
</dbReference>
<proteinExistence type="inferred from homology"/>
<protein>
    <submittedName>
        <fullName evidence="5">NUDIX domain-containing protein</fullName>
    </submittedName>
</protein>
<dbReference type="InterPro" id="IPR020476">
    <property type="entry name" value="Nudix_hydrolase"/>
</dbReference>
<gene>
    <name evidence="5" type="ORF">HY834_14360</name>
</gene>